<dbReference type="EMBL" id="AP014648">
    <property type="protein sequence ID" value="BAQ15616.1"/>
    <property type="molecule type" value="Genomic_DNA"/>
</dbReference>
<organism evidence="1 2">
    <name type="scientific">Methyloceanibacter caenitepidi</name>
    <dbReference type="NCBI Taxonomy" id="1384459"/>
    <lineage>
        <taxon>Bacteria</taxon>
        <taxon>Pseudomonadati</taxon>
        <taxon>Pseudomonadota</taxon>
        <taxon>Alphaproteobacteria</taxon>
        <taxon>Hyphomicrobiales</taxon>
        <taxon>Hyphomicrobiaceae</taxon>
        <taxon>Methyloceanibacter</taxon>
    </lineage>
</organism>
<dbReference type="STRING" id="1384459.GL4_0146"/>
<gene>
    <name evidence="1" type="ORF">GL4_0146</name>
</gene>
<dbReference type="Proteomes" id="UP000031643">
    <property type="component" value="Chromosome"/>
</dbReference>
<proteinExistence type="predicted"/>
<dbReference type="HOGENOM" id="CLU_3235875_0_0_5"/>
<reference evidence="1 2" key="1">
    <citation type="submission" date="2014-09" db="EMBL/GenBank/DDBJ databases">
        <title>Genome sequencing of Methyloceanibacter caenitepidi Gela4.</title>
        <authorList>
            <person name="Takeuchi M."/>
            <person name="Susumu S."/>
            <person name="Kamagata Y."/>
            <person name="Oshima K."/>
            <person name="Hattori M."/>
            <person name="Iwasaki W."/>
        </authorList>
    </citation>
    <scope>NUCLEOTIDE SEQUENCE [LARGE SCALE GENOMIC DNA]</scope>
    <source>
        <strain evidence="1 2">Gela4</strain>
    </source>
</reference>
<evidence type="ECO:0000313" key="2">
    <source>
        <dbReference type="Proteomes" id="UP000031643"/>
    </source>
</evidence>
<dbReference type="KEGG" id="mcg:GL4_0146"/>
<evidence type="ECO:0000313" key="1">
    <source>
        <dbReference type="EMBL" id="BAQ15616.1"/>
    </source>
</evidence>
<dbReference type="AlphaFoldDB" id="A0A0A8JYW6"/>
<keyword evidence="2" id="KW-1185">Reference proteome</keyword>
<name>A0A0A8JYW6_9HYPH</name>
<sequence>MGKLKDMGAATATNGAVGLYHVENITPDAIEHGRDLLIKGYQA</sequence>
<protein>
    <submittedName>
        <fullName evidence="1">Uncharacterized protein</fullName>
    </submittedName>
</protein>
<dbReference type="RefSeq" id="WP_244462652.1">
    <property type="nucleotide sequence ID" value="NZ_AP014648.1"/>
</dbReference>
<accession>A0A0A8JYW6</accession>